<accession>A0A6J7S340</accession>
<dbReference type="Pfam" id="PF19516">
    <property type="entry name" value="DUF6049"/>
    <property type="match status" value="1"/>
</dbReference>
<dbReference type="AlphaFoldDB" id="A0A6J7S340"/>
<feature type="transmembrane region" description="Helical" evidence="1">
    <location>
        <begin position="677"/>
        <end position="698"/>
    </location>
</feature>
<dbReference type="EMBL" id="CAFBPU010000031">
    <property type="protein sequence ID" value="CAB5035451.1"/>
    <property type="molecule type" value="Genomic_DNA"/>
</dbReference>
<organism evidence="2">
    <name type="scientific">freshwater metagenome</name>
    <dbReference type="NCBI Taxonomy" id="449393"/>
    <lineage>
        <taxon>unclassified sequences</taxon>
        <taxon>metagenomes</taxon>
        <taxon>ecological metagenomes</taxon>
    </lineage>
</organism>
<reference evidence="2" key="1">
    <citation type="submission" date="2020-05" db="EMBL/GenBank/DDBJ databases">
        <authorList>
            <person name="Chiriac C."/>
            <person name="Salcher M."/>
            <person name="Ghai R."/>
            <person name="Kavagutti S V."/>
        </authorList>
    </citation>
    <scope>NUCLEOTIDE SEQUENCE</scope>
</reference>
<evidence type="ECO:0000313" key="2">
    <source>
        <dbReference type="EMBL" id="CAB5035451.1"/>
    </source>
</evidence>
<sequence length="721" mass="74298">MIGRRGVRLLSAAALAALLGSLGSGIAAPAGPAAAIPRAQDGLSPVSVALTAMTPRQPGPLDTLTISGEVTNTSTSPVARVAVRLRLSPTPVRSRSELTEIQLGTAGRTGIAVDSTRTDVVESLEPGQSAAFTVSVPMPDLDLPDTEAHVLVLGIESLGDVADDGLGTIQTGLTRTFLTWFPEGAAVAPTHVVWLFPLTSAPSRAGNGLFLDDHLATEIGPSGRLSRILDAADAAPEAITWVIDPALLSSLLAMANGYSIRTPTGATVPGEGVLPAAAWLDRLRGLTATAEVTASYYGDPDVVALHRAALDVDIARASTTANLVPSRTLNQKVSGGLVWPAGGRIDEGTLDVVRASGASVVVLSADTLPAAPAITYTPSGSVDLATGGAPLRAAAFDPALSTLVVARDGALSTRATADPIVRQQIALAELAMITLERPSESRTIVIAPSTRWSADPTVAPALLAALAASPWLVPTRLSALMAEPASTIPRSRTEYSPADLESELPAAYLDEVRRMRAQLAALQSVAPDSATASTGELGVALTRAESSAWREEIAVGRRVVTSVGTQIAGQASLVRILSHAPVTLPGDSGVIPITVANDLSRPARVGVRLVGTPRVRFESADIPAVLLAPGQKITLEVAARVIGTGPVAVDIQLLTPEGASFGEPVRTEVRSAAYARAAQWVVGGLFGILVVLIGINFVRRRSVRRDDNHPEGTAGEVHGDG</sequence>
<gene>
    <name evidence="2" type="ORF">UFOPK4150_01494</name>
</gene>
<keyword evidence="1" id="KW-0472">Membrane</keyword>
<name>A0A6J7S340_9ZZZZ</name>
<keyword evidence="1" id="KW-0812">Transmembrane</keyword>
<keyword evidence="1" id="KW-1133">Transmembrane helix</keyword>
<proteinExistence type="predicted"/>
<evidence type="ECO:0000256" key="1">
    <source>
        <dbReference type="SAM" id="Phobius"/>
    </source>
</evidence>
<dbReference type="InterPro" id="IPR046112">
    <property type="entry name" value="DUF6049"/>
</dbReference>
<protein>
    <submittedName>
        <fullName evidence="2">Unannotated protein</fullName>
    </submittedName>
</protein>